<comment type="caution">
    <text evidence="1">The sequence shown here is derived from an EMBL/GenBank/DDBJ whole genome shotgun (WGS) entry which is preliminary data.</text>
</comment>
<gene>
    <name evidence="1" type="ORF">LCGC14_0585120</name>
</gene>
<sequence length="79" mass="8947">MTVKVLKSSLSHPEGSTVIIRGVPWRVWNKSASRGHAVSLGEKVQRENPSLRVRVVHLRGTKTQLPWWAIIVLRRSIKA</sequence>
<protein>
    <submittedName>
        <fullName evidence="1">Uncharacterized protein</fullName>
    </submittedName>
</protein>
<accession>A0A0F9RF42</accession>
<proteinExistence type="predicted"/>
<name>A0A0F9RF42_9ZZZZ</name>
<organism evidence="1">
    <name type="scientific">marine sediment metagenome</name>
    <dbReference type="NCBI Taxonomy" id="412755"/>
    <lineage>
        <taxon>unclassified sequences</taxon>
        <taxon>metagenomes</taxon>
        <taxon>ecological metagenomes</taxon>
    </lineage>
</organism>
<dbReference type="EMBL" id="LAZR01000898">
    <property type="protein sequence ID" value="KKN55140.1"/>
    <property type="molecule type" value="Genomic_DNA"/>
</dbReference>
<dbReference type="AlphaFoldDB" id="A0A0F9RF42"/>
<evidence type="ECO:0000313" key="1">
    <source>
        <dbReference type="EMBL" id="KKN55140.1"/>
    </source>
</evidence>
<reference evidence="1" key="1">
    <citation type="journal article" date="2015" name="Nature">
        <title>Complex archaea that bridge the gap between prokaryotes and eukaryotes.</title>
        <authorList>
            <person name="Spang A."/>
            <person name="Saw J.H."/>
            <person name="Jorgensen S.L."/>
            <person name="Zaremba-Niedzwiedzka K."/>
            <person name="Martijn J."/>
            <person name="Lind A.E."/>
            <person name="van Eijk R."/>
            <person name="Schleper C."/>
            <person name="Guy L."/>
            <person name="Ettema T.J."/>
        </authorList>
    </citation>
    <scope>NUCLEOTIDE SEQUENCE</scope>
</reference>